<dbReference type="EMBL" id="VIFK01000248">
    <property type="protein sequence ID" value="TQE98231.1"/>
    <property type="molecule type" value="Genomic_DNA"/>
</dbReference>
<keyword evidence="1" id="KW-0378">Hydrolase</keyword>
<dbReference type="InterPro" id="IPR025984">
    <property type="entry name" value="DCTPP"/>
</dbReference>
<organism evidence="1 2">
    <name type="scientific">Spiribacter salinus</name>
    <dbReference type="NCBI Taxonomy" id="1335746"/>
    <lineage>
        <taxon>Bacteria</taxon>
        <taxon>Pseudomonadati</taxon>
        <taxon>Pseudomonadota</taxon>
        <taxon>Gammaproteobacteria</taxon>
        <taxon>Chromatiales</taxon>
        <taxon>Ectothiorhodospiraceae</taxon>
        <taxon>Spiribacter</taxon>
    </lineage>
</organism>
<evidence type="ECO:0000313" key="2">
    <source>
        <dbReference type="Proteomes" id="UP000315400"/>
    </source>
</evidence>
<evidence type="ECO:0000313" key="1">
    <source>
        <dbReference type="EMBL" id="TQE98231.1"/>
    </source>
</evidence>
<dbReference type="PANTHER" id="PTHR46523:SF1">
    <property type="entry name" value="DCTP PYROPHOSPHATASE 1"/>
    <property type="match status" value="1"/>
</dbReference>
<dbReference type="Gene3D" id="1.10.287.1080">
    <property type="entry name" value="MazG-like"/>
    <property type="match status" value="1"/>
</dbReference>
<dbReference type="InterPro" id="IPR052555">
    <property type="entry name" value="dCTP_Pyrophosphatase"/>
</dbReference>
<reference evidence="1 2" key="1">
    <citation type="submission" date="2019-06" db="EMBL/GenBank/DDBJ databases">
        <title>Metagenome assembled Genome of Spiribacter salinus SL48-SHIP from the microbial mat of Salt Lake 48 (Novosibirsk region, Russia).</title>
        <authorList>
            <person name="Shipova A."/>
            <person name="Rozanov A.S."/>
            <person name="Bryanskaya A.V."/>
            <person name="Peltek S.E."/>
        </authorList>
    </citation>
    <scope>NUCLEOTIDE SEQUENCE [LARGE SCALE GENOMIC DNA]</scope>
    <source>
        <strain evidence="1">SL48-SHIP-2</strain>
    </source>
</reference>
<dbReference type="SUPFAM" id="SSF101386">
    <property type="entry name" value="all-alpha NTP pyrophosphatases"/>
    <property type="match status" value="1"/>
</dbReference>
<dbReference type="Pfam" id="PF12643">
    <property type="entry name" value="MazG-like"/>
    <property type="match status" value="1"/>
</dbReference>
<protein>
    <submittedName>
        <fullName evidence="1">Nucleotide pyrophosphohydrolase</fullName>
    </submittedName>
</protein>
<accession>A0A540VNB6</accession>
<proteinExistence type="predicted"/>
<dbReference type="AlphaFoldDB" id="A0A540VNB6"/>
<dbReference type="CDD" id="cd11537">
    <property type="entry name" value="NTP-PPase_RS21-C6_like"/>
    <property type="match status" value="1"/>
</dbReference>
<dbReference type="Proteomes" id="UP000315400">
    <property type="component" value="Unassembled WGS sequence"/>
</dbReference>
<dbReference type="GO" id="GO:0009143">
    <property type="term" value="P:nucleoside triphosphate catabolic process"/>
    <property type="evidence" value="ECO:0007669"/>
    <property type="project" value="InterPro"/>
</dbReference>
<dbReference type="PANTHER" id="PTHR46523">
    <property type="entry name" value="DCTP PYROPHOSPHATASE 1"/>
    <property type="match status" value="1"/>
</dbReference>
<gene>
    <name evidence="1" type="ORF">FKY71_14920</name>
</gene>
<name>A0A540VNB6_9GAMM</name>
<dbReference type="PIRSF" id="PIRSF029826">
    <property type="entry name" value="UCP029826_pph"/>
    <property type="match status" value="1"/>
</dbReference>
<sequence length="119" mass="13704">MTDWHPTVEALQQRLAAFVAERDWEQFHSPKNLTMGLCSEAGELSDHFRWLSEAQSRELDTAQHDAVRRELADIQIYLLLLADKLDIDLLQATADKIEENAAKYPAEQVRGHARKYTEL</sequence>
<comment type="caution">
    <text evidence="1">The sequence shown here is derived from an EMBL/GenBank/DDBJ whole genome shotgun (WGS) entry which is preliminary data.</text>
</comment>
<dbReference type="GO" id="GO:0047429">
    <property type="term" value="F:nucleoside triphosphate diphosphatase activity"/>
    <property type="evidence" value="ECO:0007669"/>
    <property type="project" value="InterPro"/>
</dbReference>